<dbReference type="AlphaFoldDB" id="A0AAN7Y8Q3"/>
<dbReference type="PRINTS" id="PR00081">
    <property type="entry name" value="GDHRDH"/>
</dbReference>
<accession>A0AAN7Y8Q3</accession>
<comment type="similarity">
    <text evidence="1">Belongs to the short-chain dehydrogenases/reductases (SDR) family.</text>
</comment>
<dbReference type="InterPro" id="IPR051468">
    <property type="entry name" value="Fungal_SecMetab_SDRs"/>
</dbReference>
<dbReference type="Gene3D" id="3.40.50.720">
    <property type="entry name" value="NAD(P)-binding Rossmann-like Domain"/>
    <property type="match status" value="1"/>
</dbReference>
<protein>
    <recommendedName>
        <fullName evidence="4">NAD(P)-binding protein</fullName>
    </recommendedName>
</protein>
<gene>
    <name evidence="2" type="ORF">LTR05_000214</name>
</gene>
<name>A0AAN7Y8Q3_9EURO</name>
<dbReference type="GO" id="GO:0016491">
    <property type="term" value="F:oxidoreductase activity"/>
    <property type="evidence" value="ECO:0007669"/>
    <property type="project" value="TreeGrafter"/>
</dbReference>
<comment type="caution">
    <text evidence="2">The sequence shown here is derived from an EMBL/GenBank/DDBJ whole genome shotgun (WGS) entry which is preliminary data.</text>
</comment>
<dbReference type="EMBL" id="JAVRRJ010000001">
    <property type="protein sequence ID" value="KAK5090045.1"/>
    <property type="molecule type" value="Genomic_DNA"/>
</dbReference>
<evidence type="ECO:0008006" key="4">
    <source>
        <dbReference type="Google" id="ProtNLM"/>
    </source>
</evidence>
<dbReference type="InterPro" id="IPR002347">
    <property type="entry name" value="SDR_fam"/>
</dbReference>
<organism evidence="2 3">
    <name type="scientific">Lithohypha guttulata</name>
    <dbReference type="NCBI Taxonomy" id="1690604"/>
    <lineage>
        <taxon>Eukaryota</taxon>
        <taxon>Fungi</taxon>
        <taxon>Dikarya</taxon>
        <taxon>Ascomycota</taxon>
        <taxon>Pezizomycotina</taxon>
        <taxon>Eurotiomycetes</taxon>
        <taxon>Chaetothyriomycetidae</taxon>
        <taxon>Chaetothyriales</taxon>
        <taxon>Trichomeriaceae</taxon>
        <taxon>Lithohypha</taxon>
    </lineage>
</organism>
<keyword evidence="3" id="KW-1185">Reference proteome</keyword>
<dbReference type="SUPFAM" id="SSF51735">
    <property type="entry name" value="NAD(P)-binding Rossmann-fold domains"/>
    <property type="match status" value="1"/>
</dbReference>
<evidence type="ECO:0000256" key="1">
    <source>
        <dbReference type="ARBA" id="ARBA00006484"/>
    </source>
</evidence>
<dbReference type="PANTHER" id="PTHR43544">
    <property type="entry name" value="SHORT-CHAIN DEHYDROGENASE/REDUCTASE"/>
    <property type="match status" value="1"/>
</dbReference>
<reference evidence="2 3" key="1">
    <citation type="submission" date="2023-08" db="EMBL/GenBank/DDBJ databases">
        <title>Black Yeasts Isolated from many extreme environments.</title>
        <authorList>
            <person name="Coleine C."/>
            <person name="Stajich J.E."/>
            <person name="Selbmann L."/>
        </authorList>
    </citation>
    <scope>NUCLEOTIDE SEQUENCE [LARGE SCALE GENOMIC DNA]</scope>
    <source>
        <strain evidence="2 3">CCFEE 5910</strain>
    </source>
</reference>
<dbReference type="GO" id="GO:0005737">
    <property type="term" value="C:cytoplasm"/>
    <property type="evidence" value="ECO:0007669"/>
    <property type="project" value="TreeGrafter"/>
</dbReference>
<dbReference type="Proteomes" id="UP001309876">
    <property type="component" value="Unassembled WGS sequence"/>
</dbReference>
<proteinExistence type="inferred from homology"/>
<dbReference type="PANTHER" id="PTHR43544:SF12">
    <property type="entry name" value="NAD(P)-BINDING ROSSMANN-FOLD SUPERFAMILY PROTEIN"/>
    <property type="match status" value="1"/>
</dbReference>
<evidence type="ECO:0000313" key="2">
    <source>
        <dbReference type="EMBL" id="KAK5090045.1"/>
    </source>
</evidence>
<sequence>MAWILVTPSSRGIGYAMTRHLLSKTPDSIPIVATTRAKDPKETKDKLLSDLKLSNASSDRLDVQQCDLLSESSITDLASYCRDRYQPKDNKEAHLRLGVFLSGQLFPERSPSQINYDNALSTLKLNLLTPMMLLKHFHGFLPKKSAKLDTIDGLPRSSVLAFLSARVGSISDNSLGGWYSYRASKAGVNQLVKTGDLFQGIQSKENACVVGLHPGTVKTDLSKEFWNNVKKEKLFTPEYSAEMLCKVLQQGGSGEKDGGIEAFRGRCWDWNGKEVPP</sequence>
<dbReference type="InterPro" id="IPR036291">
    <property type="entry name" value="NAD(P)-bd_dom_sf"/>
</dbReference>
<evidence type="ECO:0000313" key="3">
    <source>
        <dbReference type="Proteomes" id="UP001309876"/>
    </source>
</evidence>